<evidence type="ECO:0000313" key="12">
    <source>
        <dbReference type="Proteomes" id="UP000437068"/>
    </source>
</evidence>
<evidence type="ECO:0000313" key="1">
    <source>
        <dbReference type="EMBL" id="KAE8940583.1"/>
    </source>
</evidence>
<dbReference type="Proteomes" id="UP000437068">
    <property type="component" value="Unassembled WGS sequence"/>
</dbReference>
<evidence type="ECO:0000313" key="10">
    <source>
        <dbReference type="Proteomes" id="UP000429523"/>
    </source>
</evidence>
<evidence type="ECO:0000313" key="5">
    <source>
        <dbReference type="EMBL" id="KAE9146894.1"/>
    </source>
</evidence>
<evidence type="ECO:0000313" key="2">
    <source>
        <dbReference type="EMBL" id="KAE9014337.1"/>
    </source>
</evidence>
<evidence type="ECO:0000313" key="6">
    <source>
        <dbReference type="EMBL" id="KAE9218519.1"/>
    </source>
</evidence>
<evidence type="ECO:0000313" key="15">
    <source>
        <dbReference type="Proteomes" id="UP000441208"/>
    </source>
</evidence>
<dbReference type="EMBL" id="QXGF01000415">
    <property type="protein sequence ID" value="KAE8940583.1"/>
    <property type="molecule type" value="Genomic_DNA"/>
</dbReference>
<evidence type="ECO:0000313" key="14">
    <source>
        <dbReference type="Proteomes" id="UP000440732"/>
    </source>
</evidence>
<dbReference type="AlphaFoldDB" id="A0A6A3L944"/>
<organism evidence="2 16">
    <name type="scientific">Phytophthora fragariae</name>
    <dbReference type="NCBI Taxonomy" id="53985"/>
    <lineage>
        <taxon>Eukaryota</taxon>
        <taxon>Sar</taxon>
        <taxon>Stramenopiles</taxon>
        <taxon>Oomycota</taxon>
        <taxon>Peronosporomycetes</taxon>
        <taxon>Peronosporales</taxon>
        <taxon>Peronosporaceae</taxon>
        <taxon>Phytophthora</taxon>
    </lineage>
</organism>
<dbReference type="EMBL" id="QXGA01000380">
    <property type="protein sequence ID" value="KAE9146894.1"/>
    <property type="molecule type" value="Genomic_DNA"/>
</dbReference>
<dbReference type="EMBL" id="QXFZ01000413">
    <property type="protein sequence ID" value="KAE9117413.1"/>
    <property type="molecule type" value="Genomic_DNA"/>
</dbReference>
<dbReference type="Proteomes" id="UP000440732">
    <property type="component" value="Unassembled WGS sequence"/>
</dbReference>
<dbReference type="EMBL" id="QXGE01000374">
    <property type="protein sequence ID" value="KAE9314352.1"/>
    <property type="molecule type" value="Genomic_DNA"/>
</dbReference>
<dbReference type="Proteomes" id="UP000488956">
    <property type="component" value="Unassembled WGS sequence"/>
</dbReference>
<evidence type="ECO:0000313" key="9">
    <source>
        <dbReference type="EMBL" id="KAE9314352.1"/>
    </source>
</evidence>
<proteinExistence type="predicted"/>
<dbReference type="EMBL" id="QXGC01000374">
    <property type="protein sequence ID" value="KAE9238989.1"/>
    <property type="molecule type" value="Genomic_DNA"/>
</dbReference>
<accession>A0A6A3L944</accession>
<dbReference type="OrthoDB" id="89004at2759"/>
<evidence type="ECO:0000313" key="4">
    <source>
        <dbReference type="EMBL" id="KAE9119628.1"/>
    </source>
</evidence>
<evidence type="ECO:0000313" key="17">
    <source>
        <dbReference type="Proteomes" id="UP000476176"/>
    </source>
</evidence>
<sequence length="138" mass="15885">MSSPHAWNLLYSDIFSEDAALVLQGMKMWKTVKSQLISCTTCSRAVPHSIHYKLLRCACKHYADAVPYLQCAWRLKMLVCLESDTFDIHVVDDHHSRARTPSKCCITTRQRDFIKELARENVTPMRIRQATTNASGWQ</sequence>
<comment type="caution">
    <text evidence="2">The sequence shown here is derived from an EMBL/GenBank/DDBJ whole genome shotgun (WGS) entry which is preliminary data.</text>
</comment>
<evidence type="ECO:0000313" key="7">
    <source>
        <dbReference type="EMBL" id="KAE9238989.1"/>
    </source>
</evidence>
<dbReference type="Proteomes" id="UP000441208">
    <property type="component" value="Unassembled WGS sequence"/>
</dbReference>
<evidence type="ECO:0000313" key="11">
    <source>
        <dbReference type="Proteomes" id="UP000433483"/>
    </source>
</evidence>
<dbReference type="EMBL" id="QXFX01000339">
    <property type="protein sequence ID" value="KAE9119628.1"/>
    <property type="molecule type" value="Genomic_DNA"/>
</dbReference>
<dbReference type="EMBL" id="QXGB01000345">
    <property type="protein sequence ID" value="KAE9218519.1"/>
    <property type="molecule type" value="Genomic_DNA"/>
</dbReference>
<dbReference type="Proteomes" id="UP000429523">
    <property type="component" value="Unassembled WGS sequence"/>
</dbReference>
<name>A0A6A3L944_9STRA</name>
<evidence type="ECO:0000313" key="16">
    <source>
        <dbReference type="Proteomes" id="UP000460718"/>
    </source>
</evidence>
<protein>
    <submittedName>
        <fullName evidence="2">Uncharacterized protein</fullName>
    </submittedName>
</protein>
<gene>
    <name evidence="9" type="ORF">PF001_g8317</name>
    <name evidence="8" type="ORF">PF002_g9789</name>
    <name evidence="7" type="ORF">PF004_g8168</name>
    <name evidence="6" type="ORF">PF005_g8242</name>
    <name evidence="5" type="ORF">PF006_g8391</name>
    <name evidence="3" type="ORF">PF007_g9298</name>
    <name evidence="1" type="ORF">PF009_g9616</name>
    <name evidence="4" type="ORF">PF010_g7800</name>
    <name evidence="2" type="ORF">PF011_g8109</name>
</gene>
<dbReference type="Proteomes" id="UP000476176">
    <property type="component" value="Unassembled WGS sequence"/>
</dbReference>
<reference evidence="16 17" key="1">
    <citation type="submission" date="2018-09" db="EMBL/GenBank/DDBJ databases">
        <title>Genomic investigation of the strawberry pathogen Phytophthora fragariae indicates pathogenicity is determined by transcriptional variation in three key races.</title>
        <authorList>
            <person name="Adams T.M."/>
            <person name="Armitage A.D."/>
            <person name="Sobczyk M.K."/>
            <person name="Bates H.J."/>
            <person name="Dunwell J.M."/>
            <person name="Nellist C.F."/>
            <person name="Harrison R.J."/>
        </authorList>
    </citation>
    <scope>NUCLEOTIDE SEQUENCE [LARGE SCALE GENOMIC DNA]</scope>
    <source>
        <strain evidence="9 12">A4</strain>
        <strain evidence="8 13">BC-1</strain>
        <strain evidence="7 17">BC-23</strain>
        <strain evidence="6 11">NOV-27</strain>
        <strain evidence="5 14">NOV-5</strain>
        <strain evidence="3 15">NOV-71</strain>
        <strain evidence="1 10">NOV-9</strain>
        <strain evidence="4 18">ONT-3</strain>
        <strain evidence="2 16">SCRP245</strain>
    </source>
</reference>
<evidence type="ECO:0000313" key="18">
    <source>
        <dbReference type="Proteomes" id="UP000488956"/>
    </source>
</evidence>
<dbReference type="EMBL" id="QXGD01000413">
    <property type="protein sequence ID" value="KAE9240397.1"/>
    <property type="molecule type" value="Genomic_DNA"/>
</dbReference>
<evidence type="ECO:0000313" key="13">
    <source>
        <dbReference type="Proteomes" id="UP000440367"/>
    </source>
</evidence>
<keyword evidence="11" id="KW-1185">Reference proteome</keyword>
<evidence type="ECO:0000313" key="8">
    <source>
        <dbReference type="EMBL" id="KAE9240397.1"/>
    </source>
</evidence>
<dbReference type="Proteomes" id="UP000433483">
    <property type="component" value="Unassembled WGS sequence"/>
</dbReference>
<dbReference type="EMBL" id="QXFW01000374">
    <property type="protein sequence ID" value="KAE9014337.1"/>
    <property type="molecule type" value="Genomic_DNA"/>
</dbReference>
<dbReference type="Proteomes" id="UP000460718">
    <property type="component" value="Unassembled WGS sequence"/>
</dbReference>
<dbReference type="Proteomes" id="UP000440367">
    <property type="component" value="Unassembled WGS sequence"/>
</dbReference>
<evidence type="ECO:0000313" key="3">
    <source>
        <dbReference type="EMBL" id="KAE9117413.1"/>
    </source>
</evidence>